<sequence>MRRTSVNRGAVWHPDEFVLSFWCGPPEPFTTQERYREIKFAGFTHVMPPCAATTPALNRKILDLCARVGLKAFVGDPRMPLRIEQEPDAKARLDAIVADYAGHPALAGYHLTDEPNAGAFPGLAQVVAYLRERDPRHHTYINLFPNYAEANRLGTPTYPEHLRRYMETVRPFVLSYDHYHFFQDGGERAEFFANLADVRRAANAHDTHFWNIVLATQHFGYRNLNEAELRYEAMQTLAYGGKGLLWFTYWMPGGVDPSWKEPMISGSGERTPHYYQVRRVNREVAAFGRELLRADSLHVFHTGTPMPAGAAAPPPDAPLTVSGPGRLTVGVFRAPTRHTLAFVANVDYRNGVTTQVKTAARNPRERFDPQSGRWTLLPDGETVALTLAPAAAALLRWEG</sequence>
<protein>
    <recommendedName>
        <fullName evidence="2">Glycoside hydrolase family 42 N-terminal domain-containing protein</fullName>
    </recommendedName>
</protein>
<evidence type="ECO:0008006" key="2">
    <source>
        <dbReference type="Google" id="ProtNLM"/>
    </source>
</evidence>
<dbReference type="AlphaFoldDB" id="A0A6J4JN28"/>
<evidence type="ECO:0000313" key="1">
    <source>
        <dbReference type="EMBL" id="CAA9282991.1"/>
    </source>
</evidence>
<reference evidence="1" key="1">
    <citation type="submission" date="2020-02" db="EMBL/GenBank/DDBJ databases">
        <authorList>
            <person name="Meier V. D."/>
        </authorList>
    </citation>
    <scope>NUCLEOTIDE SEQUENCE</scope>
    <source>
        <strain evidence="1">AVDCRST_MAG63</strain>
    </source>
</reference>
<dbReference type="SUPFAM" id="SSF51445">
    <property type="entry name" value="(Trans)glycosidases"/>
    <property type="match status" value="1"/>
</dbReference>
<dbReference type="InterPro" id="IPR017853">
    <property type="entry name" value="GH"/>
</dbReference>
<dbReference type="Gene3D" id="3.20.20.80">
    <property type="entry name" value="Glycosidases"/>
    <property type="match status" value="1"/>
</dbReference>
<name>A0A6J4JN28_9BACT</name>
<proteinExistence type="predicted"/>
<gene>
    <name evidence="1" type="ORF">AVDCRST_MAG63-3737</name>
</gene>
<dbReference type="EMBL" id="CADCTO010000495">
    <property type="protein sequence ID" value="CAA9282991.1"/>
    <property type="molecule type" value="Genomic_DNA"/>
</dbReference>
<accession>A0A6J4JN28</accession>
<organism evidence="1">
    <name type="scientific">uncultured Armatimonadetes bacterium</name>
    <dbReference type="NCBI Taxonomy" id="157466"/>
    <lineage>
        <taxon>Bacteria</taxon>
        <taxon>Bacillati</taxon>
        <taxon>Armatimonadota</taxon>
        <taxon>environmental samples</taxon>
    </lineage>
</organism>